<protein>
    <submittedName>
        <fullName evidence="6">Uncharacterized protein</fullName>
    </submittedName>
</protein>
<gene>
    <name evidence="6" type="ORF">HPG69_011726</name>
</gene>
<comment type="subcellular location">
    <subcellularLocation>
        <location evidence="1">Membrane</location>
        <topology evidence="1">Multi-pass membrane protein</topology>
    </subcellularLocation>
</comment>
<dbReference type="AlphaFoldDB" id="A0A7J7EHY5"/>
<keyword evidence="7" id="KW-1185">Reference proteome</keyword>
<feature type="transmembrane region" description="Helical" evidence="5">
    <location>
        <begin position="304"/>
        <end position="322"/>
    </location>
</feature>
<accession>A0A7J7EHY5</accession>
<feature type="transmembrane region" description="Helical" evidence="5">
    <location>
        <begin position="360"/>
        <end position="379"/>
    </location>
</feature>
<dbReference type="Gene3D" id="1.20.1250.20">
    <property type="entry name" value="MFS general substrate transporter like domains"/>
    <property type="match status" value="1"/>
</dbReference>
<proteinExistence type="predicted"/>
<evidence type="ECO:0000256" key="4">
    <source>
        <dbReference type="ARBA" id="ARBA00023136"/>
    </source>
</evidence>
<keyword evidence="3 5" id="KW-1133">Transmembrane helix</keyword>
<dbReference type="SUPFAM" id="SSF103473">
    <property type="entry name" value="MFS general substrate transporter"/>
    <property type="match status" value="1"/>
</dbReference>
<feature type="transmembrane region" description="Helical" evidence="5">
    <location>
        <begin position="334"/>
        <end position="353"/>
    </location>
</feature>
<dbReference type="Proteomes" id="UP000551758">
    <property type="component" value="Unassembled WGS sequence"/>
</dbReference>
<comment type="caution">
    <text evidence="6">The sequence shown here is derived from an EMBL/GenBank/DDBJ whole genome shotgun (WGS) entry which is preliminary data.</text>
</comment>
<reference evidence="6 7" key="1">
    <citation type="journal article" date="2020" name="Mol. Biol. Evol.">
        <title>Interspecific Gene Flow and the Evolution of Specialization in Black and White Rhinoceros.</title>
        <authorList>
            <person name="Moodley Y."/>
            <person name="Westbury M.V."/>
            <person name="Russo I.M."/>
            <person name="Gopalakrishnan S."/>
            <person name="Rakotoarivelo A."/>
            <person name="Olsen R.A."/>
            <person name="Prost S."/>
            <person name="Tunstall T."/>
            <person name="Ryder O.A."/>
            <person name="Dalen L."/>
            <person name="Bruford M.W."/>
        </authorList>
    </citation>
    <scope>NUCLEOTIDE SEQUENCE [LARGE SCALE GENOMIC DNA]</scope>
    <source>
        <strain evidence="6">SBR-YM</strain>
        <tissue evidence="6">Skin</tissue>
    </source>
</reference>
<dbReference type="InterPro" id="IPR036259">
    <property type="entry name" value="MFS_trans_sf"/>
</dbReference>
<evidence type="ECO:0000313" key="7">
    <source>
        <dbReference type="Proteomes" id="UP000551758"/>
    </source>
</evidence>
<keyword evidence="4 5" id="KW-0472">Membrane</keyword>
<evidence type="ECO:0000256" key="5">
    <source>
        <dbReference type="SAM" id="Phobius"/>
    </source>
</evidence>
<feature type="non-terminal residue" evidence="6">
    <location>
        <position position="1"/>
    </location>
</feature>
<dbReference type="GO" id="GO:0016020">
    <property type="term" value="C:membrane"/>
    <property type="evidence" value="ECO:0007669"/>
    <property type="project" value="UniProtKB-SubCell"/>
</dbReference>
<feature type="transmembrane region" description="Helical" evidence="5">
    <location>
        <begin position="240"/>
        <end position="260"/>
    </location>
</feature>
<organism evidence="6 7">
    <name type="scientific">Diceros bicornis minor</name>
    <name type="common">South-central black rhinoceros</name>
    <dbReference type="NCBI Taxonomy" id="77932"/>
    <lineage>
        <taxon>Eukaryota</taxon>
        <taxon>Metazoa</taxon>
        <taxon>Chordata</taxon>
        <taxon>Craniata</taxon>
        <taxon>Vertebrata</taxon>
        <taxon>Euteleostomi</taxon>
        <taxon>Mammalia</taxon>
        <taxon>Eutheria</taxon>
        <taxon>Laurasiatheria</taxon>
        <taxon>Perissodactyla</taxon>
        <taxon>Rhinocerotidae</taxon>
        <taxon>Diceros</taxon>
    </lineage>
</organism>
<evidence type="ECO:0000256" key="3">
    <source>
        <dbReference type="ARBA" id="ARBA00022989"/>
    </source>
</evidence>
<name>A0A7J7EHY5_DICBM</name>
<evidence type="ECO:0000313" key="6">
    <source>
        <dbReference type="EMBL" id="KAF5915261.1"/>
    </source>
</evidence>
<keyword evidence="2 5" id="KW-0812">Transmembrane</keyword>
<feature type="transmembrane region" description="Helical" evidence="5">
    <location>
        <begin position="153"/>
        <end position="173"/>
    </location>
</feature>
<evidence type="ECO:0000256" key="2">
    <source>
        <dbReference type="ARBA" id="ARBA00022692"/>
    </source>
</evidence>
<dbReference type="PANTHER" id="PTHR24064">
    <property type="entry name" value="SOLUTE CARRIER FAMILY 22 MEMBER"/>
    <property type="match status" value="1"/>
</dbReference>
<dbReference type="EMBL" id="JACDTQ010002883">
    <property type="protein sequence ID" value="KAF5915261.1"/>
    <property type="molecule type" value="Genomic_DNA"/>
</dbReference>
<sequence>HHGLLRTSPTWGKFWKIPNYTCHSSLSIITLIPTHNFVENFSGAIPANCCYIHLLDNNTSEIKLTMNLTAKALLRISIPMDANKKQEQCHRFRQTRWQLLNYRDVAINHTELETEPYRMESNQCQTHDHNNEVSPYEHWTGVTGWTGLCLLRLAYATIVHFCAVLCLFSVPLWPSESARWLIISGKLDKSFKEMKTVAHLNGLKDVGENLHIEVLPSAMEEELAFLRHGSKKRKVIASPIMCRIIFFLFFLRFSAIFFLYELMFDLQNLGSNMFLSQALLGAADFPMKSLSFFAMRFLKRQPSIAFVLFLAGCSTLINIFIRQDFNKRKSRVEGVIIFVCGLASALGYLVLLTRQYFEPLPMILCGIFPIVACICVYFLPETLNLPLPDTIEDVEIRN</sequence>
<evidence type="ECO:0000256" key="1">
    <source>
        <dbReference type="ARBA" id="ARBA00004141"/>
    </source>
</evidence>